<dbReference type="Proteomes" id="UP000823941">
    <property type="component" value="Chromosome 22"/>
</dbReference>
<feature type="region of interest" description="Disordered" evidence="2">
    <location>
        <begin position="1"/>
        <end position="31"/>
    </location>
</feature>
<reference evidence="3 4" key="1">
    <citation type="submission" date="2021-06" db="EMBL/GenBank/DDBJ databases">
        <title>A haploid diamondback moth (Plutella xylostella L.) genome assembly resolves 31 chromosomes and identifies a diamide resistance mutation.</title>
        <authorList>
            <person name="Ward C.M."/>
            <person name="Perry K.D."/>
            <person name="Baker G."/>
            <person name="Powis K."/>
            <person name="Heckel D.G."/>
            <person name="Baxter S.W."/>
        </authorList>
    </citation>
    <scope>NUCLEOTIDE SEQUENCE [LARGE SCALE GENOMIC DNA]</scope>
    <source>
        <strain evidence="3 4">LV</strain>
        <tissue evidence="3">Single pupa</tissue>
    </source>
</reference>
<protein>
    <recommendedName>
        <fullName evidence="5">Myb-like domain-containing protein</fullName>
    </recommendedName>
</protein>
<dbReference type="CDD" id="cd00167">
    <property type="entry name" value="SANT"/>
    <property type="match status" value="1"/>
</dbReference>
<comment type="caution">
    <text evidence="3">The sequence shown here is derived from an EMBL/GenBank/DDBJ whole genome shotgun (WGS) entry which is preliminary data.</text>
</comment>
<dbReference type="InterPro" id="IPR009057">
    <property type="entry name" value="Homeodomain-like_sf"/>
</dbReference>
<dbReference type="EMBL" id="JAHIBW010000022">
    <property type="protein sequence ID" value="KAG7299400.1"/>
    <property type="molecule type" value="Genomic_DNA"/>
</dbReference>
<proteinExistence type="predicted"/>
<sequence length="248" mass="27950">MSDKDSITDDSENERSSEASSRQPTAAPEGWSKEEKFRLLQAIKAFGSSNISFVTDHVDTKTLEEVTQAIEFYKKKANAARPRHLLSKARPHTAFAKTQQLPLSSWANLLTENIEFGNLQNETATAFRLIAEFESIPKANETCNISFRELYQLVANALDGKSLQGNDLIQSVIEKSLIETALFSKSFMRNSTFNLVTSAMTISDAEFHNFPRFTKDDDLTNIRHLSAQRAYNPFGISEQYLKPESINK</sequence>
<name>A0ABQ7Q3S2_PLUXY</name>
<evidence type="ECO:0000256" key="1">
    <source>
        <dbReference type="ARBA" id="ARBA00004123"/>
    </source>
</evidence>
<dbReference type="SUPFAM" id="SSF46689">
    <property type="entry name" value="Homeodomain-like"/>
    <property type="match status" value="1"/>
</dbReference>
<feature type="compositionally biased region" description="Basic and acidic residues" evidence="2">
    <location>
        <begin position="1"/>
        <end position="17"/>
    </location>
</feature>
<gene>
    <name evidence="3" type="ORF">JYU34_016350</name>
</gene>
<accession>A0ABQ7Q3S2</accession>
<dbReference type="InterPro" id="IPR001005">
    <property type="entry name" value="SANT/Myb"/>
</dbReference>
<evidence type="ECO:0000313" key="3">
    <source>
        <dbReference type="EMBL" id="KAG7299400.1"/>
    </source>
</evidence>
<evidence type="ECO:0000313" key="4">
    <source>
        <dbReference type="Proteomes" id="UP000823941"/>
    </source>
</evidence>
<evidence type="ECO:0008006" key="5">
    <source>
        <dbReference type="Google" id="ProtNLM"/>
    </source>
</evidence>
<keyword evidence="4" id="KW-1185">Reference proteome</keyword>
<organism evidence="3 4">
    <name type="scientific">Plutella xylostella</name>
    <name type="common">Diamondback moth</name>
    <name type="synonym">Plutella maculipennis</name>
    <dbReference type="NCBI Taxonomy" id="51655"/>
    <lineage>
        <taxon>Eukaryota</taxon>
        <taxon>Metazoa</taxon>
        <taxon>Ecdysozoa</taxon>
        <taxon>Arthropoda</taxon>
        <taxon>Hexapoda</taxon>
        <taxon>Insecta</taxon>
        <taxon>Pterygota</taxon>
        <taxon>Neoptera</taxon>
        <taxon>Endopterygota</taxon>
        <taxon>Lepidoptera</taxon>
        <taxon>Glossata</taxon>
        <taxon>Ditrysia</taxon>
        <taxon>Yponomeutoidea</taxon>
        <taxon>Plutellidae</taxon>
        <taxon>Plutella</taxon>
    </lineage>
</organism>
<comment type="subcellular location">
    <subcellularLocation>
        <location evidence="1">Nucleus</location>
    </subcellularLocation>
</comment>
<evidence type="ECO:0000256" key="2">
    <source>
        <dbReference type="SAM" id="MobiDB-lite"/>
    </source>
</evidence>